<evidence type="ECO:0000313" key="6">
    <source>
        <dbReference type="Proteomes" id="UP000059074"/>
    </source>
</evidence>
<dbReference type="InterPro" id="IPR036390">
    <property type="entry name" value="WH_DNA-bd_sf"/>
</dbReference>
<keyword evidence="1" id="KW-0805">Transcription regulation</keyword>
<dbReference type="PROSITE" id="PS00519">
    <property type="entry name" value="HTH_ASNC_1"/>
    <property type="match status" value="1"/>
</dbReference>
<dbReference type="STRING" id="121290.APY04_2299"/>
<dbReference type="Gene3D" id="3.30.70.920">
    <property type="match status" value="1"/>
</dbReference>
<dbReference type="PRINTS" id="PR00033">
    <property type="entry name" value="HTHASNC"/>
</dbReference>
<dbReference type="Proteomes" id="UP000059074">
    <property type="component" value="Unassembled WGS sequence"/>
</dbReference>
<dbReference type="EMBL" id="LMTR01000071">
    <property type="protein sequence ID" value="KWT66892.1"/>
    <property type="molecule type" value="Genomic_DNA"/>
</dbReference>
<gene>
    <name evidence="5" type="ORF">APY04_2299</name>
</gene>
<evidence type="ECO:0000256" key="3">
    <source>
        <dbReference type="ARBA" id="ARBA00023163"/>
    </source>
</evidence>
<dbReference type="InterPro" id="IPR019885">
    <property type="entry name" value="Tscrpt_reg_HTH_AsnC-type_CS"/>
</dbReference>
<dbReference type="AlphaFoldDB" id="A0A109BDW7"/>
<accession>A0A109BDW7</accession>
<evidence type="ECO:0000313" key="5">
    <source>
        <dbReference type="EMBL" id="KWT66892.1"/>
    </source>
</evidence>
<dbReference type="InterPro" id="IPR000485">
    <property type="entry name" value="AsnC-type_HTH_dom"/>
</dbReference>
<dbReference type="InterPro" id="IPR036388">
    <property type="entry name" value="WH-like_DNA-bd_sf"/>
</dbReference>
<dbReference type="CDD" id="cd00090">
    <property type="entry name" value="HTH_ARSR"/>
    <property type="match status" value="1"/>
</dbReference>
<dbReference type="PROSITE" id="PS50956">
    <property type="entry name" value="HTH_ASNC_2"/>
    <property type="match status" value="1"/>
</dbReference>
<dbReference type="PATRIC" id="fig|121290.4.peg.2497"/>
<sequence length="199" mass="22650">MLCFGAVLAFCCLAMQSRENLFSTRLAMLDEMDVKILRILQEDCTRPVADIGKEVGLSTTPCWRRIQKLEEQGVIQRRVAVLDPEKVNAGVTVIVSIKTDQHSHAWLERFHGAVADFPEVVEFYRMSGDVDYLLRVVVPDIAAYDAFYKRLIARIEVAKVSSAFAMEQIKYTTELPLQFARQATPETAVPVQDDKRRKR</sequence>
<dbReference type="PANTHER" id="PTHR30154:SF17">
    <property type="entry name" value="DNA-BINDING TRANSCRIPTIONAL ACTIVATOR DECR"/>
    <property type="match status" value="1"/>
</dbReference>
<keyword evidence="6" id="KW-1185">Reference proteome</keyword>
<dbReference type="InterPro" id="IPR011008">
    <property type="entry name" value="Dimeric_a/b-barrel"/>
</dbReference>
<dbReference type="InterPro" id="IPR019888">
    <property type="entry name" value="Tscrpt_reg_AsnC-like"/>
</dbReference>
<dbReference type="InterPro" id="IPR019887">
    <property type="entry name" value="Tscrpt_reg_AsnC/Lrp_C"/>
</dbReference>
<dbReference type="Gene3D" id="1.10.10.10">
    <property type="entry name" value="Winged helix-like DNA-binding domain superfamily/Winged helix DNA-binding domain"/>
    <property type="match status" value="1"/>
</dbReference>
<organism evidence="5 6">
    <name type="scientific">Hyphomicrobium sulfonivorans</name>
    <dbReference type="NCBI Taxonomy" id="121290"/>
    <lineage>
        <taxon>Bacteria</taxon>
        <taxon>Pseudomonadati</taxon>
        <taxon>Pseudomonadota</taxon>
        <taxon>Alphaproteobacteria</taxon>
        <taxon>Hyphomicrobiales</taxon>
        <taxon>Hyphomicrobiaceae</taxon>
        <taxon>Hyphomicrobium</taxon>
    </lineage>
</organism>
<evidence type="ECO:0000256" key="1">
    <source>
        <dbReference type="ARBA" id="ARBA00023015"/>
    </source>
</evidence>
<evidence type="ECO:0000256" key="2">
    <source>
        <dbReference type="ARBA" id="ARBA00023125"/>
    </source>
</evidence>
<dbReference type="Pfam" id="PF01037">
    <property type="entry name" value="AsnC_trans_reg"/>
    <property type="match status" value="1"/>
</dbReference>
<evidence type="ECO:0000259" key="4">
    <source>
        <dbReference type="PROSITE" id="PS50956"/>
    </source>
</evidence>
<dbReference type="GO" id="GO:0005829">
    <property type="term" value="C:cytosol"/>
    <property type="evidence" value="ECO:0007669"/>
    <property type="project" value="TreeGrafter"/>
</dbReference>
<protein>
    <submittedName>
        <fullName evidence="5">Transcriptional regulator, AsnC family</fullName>
    </submittedName>
</protein>
<dbReference type="SUPFAM" id="SSF54909">
    <property type="entry name" value="Dimeric alpha+beta barrel"/>
    <property type="match status" value="1"/>
</dbReference>
<dbReference type="PANTHER" id="PTHR30154">
    <property type="entry name" value="LEUCINE-RESPONSIVE REGULATORY PROTEIN"/>
    <property type="match status" value="1"/>
</dbReference>
<dbReference type="GO" id="GO:0043200">
    <property type="term" value="P:response to amino acid"/>
    <property type="evidence" value="ECO:0007669"/>
    <property type="project" value="TreeGrafter"/>
</dbReference>
<name>A0A109BDW7_HYPSL</name>
<dbReference type="Pfam" id="PF13404">
    <property type="entry name" value="HTH_AsnC-type"/>
    <property type="match status" value="1"/>
</dbReference>
<proteinExistence type="predicted"/>
<keyword evidence="2" id="KW-0238">DNA-binding</keyword>
<feature type="domain" description="HTH asnC-type" evidence="4">
    <location>
        <begin position="29"/>
        <end position="92"/>
    </location>
</feature>
<dbReference type="SMART" id="SM00344">
    <property type="entry name" value="HTH_ASNC"/>
    <property type="match status" value="1"/>
</dbReference>
<comment type="caution">
    <text evidence="5">The sequence shown here is derived from an EMBL/GenBank/DDBJ whole genome shotgun (WGS) entry which is preliminary data.</text>
</comment>
<dbReference type="GO" id="GO:0006355">
    <property type="term" value="P:regulation of DNA-templated transcription"/>
    <property type="evidence" value="ECO:0007669"/>
    <property type="project" value="UniProtKB-ARBA"/>
</dbReference>
<dbReference type="GO" id="GO:0043565">
    <property type="term" value="F:sequence-specific DNA binding"/>
    <property type="evidence" value="ECO:0007669"/>
    <property type="project" value="InterPro"/>
</dbReference>
<reference evidence="5 6" key="1">
    <citation type="submission" date="2015-10" db="EMBL/GenBank/DDBJ databases">
        <title>Transcriptomic analysis of a linuron degrading triple-species bacterial consortium.</title>
        <authorList>
            <person name="Albers P."/>
        </authorList>
    </citation>
    <scope>NUCLEOTIDE SEQUENCE [LARGE SCALE GENOMIC DNA]</scope>
    <source>
        <strain evidence="5 6">WDL6</strain>
    </source>
</reference>
<keyword evidence="3" id="KW-0804">Transcription</keyword>
<dbReference type="SUPFAM" id="SSF46785">
    <property type="entry name" value="Winged helix' DNA-binding domain"/>
    <property type="match status" value="1"/>
</dbReference>
<dbReference type="InterPro" id="IPR011991">
    <property type="entry name" value="ArsR-like_HTH"/>
</dbReference>